<evidence type="ECO:0000313" key="3">
    <source>
        <dbReference type="EMBL" id="NWK55190.1"/>
    </source>
</evidence>
<accession>A0A851GKE2</accession>
<keyword evidence="1" id="KW-0472">Membrane</keyword>
<comment type="caution">
    <text evidence="3">The sequence shown here is derived from an EMBL/GenBank/DDBJ whole genome shotgun (WGS) entry which is preliminary data.</text>
</comment>
<dbReference type="Proteomes" id="UP000557872">
    <property type="component" value="Unassembled WGS sequence"/>
</dbReference>
<reference evidence="3 4" key="1">
    <citation type="submission" date="2020-07" db="EMBL/GenBank/DDBJ databases">
        <title>Roseicoccus Jingziensis gen. nov., sp. nov., isolated from coastal seawater.</title>
        <authorList>
            <person name="Feng X."/>
        </authorList>
    </citation>
    <scope>NUCLEOTIDE SEQUENCE [LARGE SCALE GENOMIC DNA]</scope>
    <source>
        <strain evidence="3 4">N1E253</strain>
    </source>
</reference>
<dbReference type="Pfam" id="PF11984">
    <property type="entry name" value="DUF3485"/>
    <property type="match status" value="1"/>
</dbReference>
<gene>
    <name evidence="3" type="ORF">HW115_06185</name>
</gene>
<feature type="transmembrane region" description="Helical" evidence="1">
    <location>
        <begin position="25"/>
        <end position="42"/>
    </location>
</feature>
<keyword evidence="1" id="KW-1133">Transmembrane helix</keyword>
<organism evidence="3 4">
    <name type="scientific">Oceaniferula marina</name>
    <dbReference type="NCBI Taxonomy" id="2748318"/>
    <lineage>
        <taxon>Bacteria</taxon>
        <taxon>Pseudomonadati</taxon>
        <taxon>Verrucomicrobiota</taxon>
        <taxon>Verrucomicrobiia</taxon>
        <taxon>Verrucomicrobiales</taxon>
        <taxon>Verrucomicrobiaceae</taxon>
        <taxon>Oceaniferula</taxon>
    </lineage>
</organism>
<keyword evidence="1" id="KW-0812">Transmembrane</keyword>
<evidence type="ECO:0000256" key="1">
    <source>
        <dbReference type="SAM" id="Phobius"/>
    </source>
</evidence>
<sequence length="255" mass="29200">MNTEPSNSCTPELQHSRTPAVVRRLYILACLLALGFSMIWLLPKSGEMKPSRLKRPLPMQFGSIWGKSTEVTGEELKILAKDTEFERAQYMNRDFPTRPPVEASVVFSGKDLNNSIHRPERCLRSQGWNFTKERKVMVKGAMPDGADMPFREIVCAKPVQLKNGEVVEVMRVQYYTFFGHTAVTEDHYGRTLQDMKDRLFKGYDQQWAYATFSMPVYNQSHVDLGMVHPSNVYTLEESEAILAEFIQKLAPLVVE</sequence>
<dbReference type="InterPro" id="IPR014263">
    <property type="entry name" value="Methanolan_biosynth_EpsI"/>
</dbReference>
<evidence type="ECO:0000259" key="2">
    <source>
        <dbReference type="Pfam" id="PF11984"/>
    </source>
</evidence>
<evidence type="ECO:0000313" key="4">
    <source>
        <dbReference type="Proteomes" id="UP000557872"/>
    </source>
</evidence>
<feature type="domain" description="Methanolan biosynthesis EpsI" evidence="2">
    <location>
        <begin position="28"/>
        <end position="220"/>
    </location>
</feature>
<protein>
    <submittedName>
        <fullName evidence="3">Exosortase-associated EpsI family protein</fullName>
    </submittedName>
</protein>
<keyword evidence="4" id="KW-1185">Reference proteome</keyword>
<name>A0A851GKE2_9BACT</name>
<dbReference type="EMBL" id="JACBAZ010000002">
    <property type="protein sequence ID" value="NWK55190.1"/>
    <property type="molecule type" value="Genomic_DNA"/>
</dbReference>
<dbReference type="AlphaFoldDB" id="A0A851GKE2"/>
<proteinExistence type="predicted"/>
<dbReference type="RefSeq" id="WP_178931722.1">
    <property type="nucleotide sequence ID" value="NZ_JACBAZ010000002.1"/>
</dbReference>